<evidence type="ECO:0000313" key="5">
    <source>
        <dbReference type="EMBL" id="MDN0074862.1"/>
    </source>
</evidence>
<dbReference type="EC" id="3.5.2.9" evidence="5"/>
<organism evidence="5 6">
    <name type="scientific">Crenobacter oryzisoli</name>
    <dbReference type="NCBI Taxonomy" id="3056844"/>
    <lineage>
        <taxon>Bacteria</taxon>
        <taxon>Pseudomonadati</taxon>
        <taxon>Pseudomonadota</taxon>
        <taxon>Betaproteobacteria</taxon>
        <taxon>Neisseriales</taxon>
        <taxon>Neisseriaceae</taxon>
        <taxon>Crenobacter</taxon>
    </lineage>
</organism>
<dbReference type="EMBL" id="JAUEDK010000010">
    <property type="protein sequence ID" value="MDN0074862.1"/>
    <property type="molecule type" value="Genomic_DNA"/>
</dbReference>
<keyword evidence="6" id="KW-1185">Reference proteome</keyword>
<evidence type="ECO:0000256" key="2">
    <source>
        <dbReference type="ARBA" id="ARBA00022801"/>
    </source>
</evidence>
<dbReference type="SUPFAM" id="SSF160467">
    <property type="entry name" value="PH0987 N-terminal domain-like"/>
    <property type="match status" value="1"/>
</dbReference>
<evidence type="ECO:0000259" key="4">
    <source>
        <dbReference type="SMART" id="SM00796"/>
    </source>
</evidence>
<evidence type="ECO:0000313" key="6">
    <source>
        <dbReference type="Proteomes" id="UP001168540"/>
    </source>
</evidence>
<dbReference type="NCBIfam" id="TIGR00370">
    <property type="entry name" value="5-oxoprolinase subunit PxpB"/>
    <property type="match status" value="1"/>
</dbReference>
<reference evidence="5" key="1">
    <citation type="submission" date="2023-06" db="EMBL/GenBank/DDBJ databases">
        <authorList>
            <person name="Zhang S."/>
        </authorList>
    </citation>
    <scope>NUCLEOTIDE SEQUENCE</scope>
    <source>
        <strain evidence="5">SG2303</strain>
    </source>
</reference>
<dbReference type="SMART" id="SM00796">
    <property type="entry name" value="AHS1"/>
    <property type="match status" value="1"/>
</dbReference>
<dbReference type="RefSeq" id="WP_289829445.1">
    <property type="nucleotide sequence ID" value="NZ_JAUEDK010000010.1"/>
</dbReference>
<gene>
    <name evidence="5" type="primary">pxpB</name>
    <name evidence="5" type="ORF">QU481_08140</name>
</gene>
<dbReference type="PANTHER" id="PTHR34698">
    <property type="entry name" value="5-OXOPROLINASE SUBUNIT B"/>
    <property type="match status" value="1"/>
</dbReference>
<feature type="domain" description="Carboxyltransferase" evidence="4">
    <location>
        <begin position="6"/>
        <end position="204"/>
    </location>
</feature>
<dbReference type="InterPro" id="IPR010016">
    <property type="entry name" value="PxpB"/>
</dbReference>
<keyword evidence="2 5" id="KW-0378">Hydrolase</keyword>
<accession>A0ABT7XM51</accession>
<sequence length="222" mass="23985">MTTASARFYALGERAVVIESPPPVEETCQQKIWWLARRLSSHWAVRGVIPGMNNLTVLLDPALLLPTNFLPELEALWQQATEEPPHSHEVRIPVVYGGDAGPDLPDVAHHAKLSPDEVIARHAGADYLVYFLGFQPGFAYLGGLPEELATPRLAEPRLSVPAGSVGIGGCQTGIYPAVTPGGWNLIGRSTVRLFDPSASPPTLLQPGDRVRFVPVEATTCLK</sequence>
<dbReference type="Gene3D" id="2.40.100.10">
    <property type="entry name" value="Cyclophilin-like"/>
    <property type="match status" value="1"/>
</dbReference>
<proteinExistence type="predicted"/>
<keyword evidence="3" id="KW-0067">ATP-binding</keyword>
<protein>
    <submittedName>
        <fullName evidence="5">5-oxoprolinase subunit PxpB</fullName>
        <ecNumber evidence="5">3.5.2.9</ecNumber>
    </submittedName>
</protein>
<dbReference type="PANTHER" id="PTHR34698:SF2">
    <property type="entry name" value="5-OXOPROLINASE SUBUNIT B"/>
    <property type="match status" value="1"/>
</dbReference>
<evidence type="ECO:0000256" key="1">
    <source>
        <dbReference type="ARBA" id="ARBA00022741"/>
    </source>
</evidence>
<dbReference type="InterPro" id="IPR003833">
    <property type="entry name" value="CT_C_D"/>
</dbReference>
<dbReference type="GO" id="GO:0017168">
    <property type="term" value="F:5-oxoprolinase (ATP-hydrolyzing) activity"/>
    <property type="evidence" value="ECO:0007669"/>
    <property type="project" value="UniProtKB-EC"/>
</dbReference>
<dbReference type="Proteomes" id="UP001168540">
    <property type="component" value="Unassembled WGS sequence"/>
</dbReference>
<evidence type="ECO:0000256" key="3">
    <source>
        <dbReference type="ARBA" id="ARBA00022840"/>
    </source>
</evidence>
<name>A0ABT7XM51_9NEIS</name>
<dbReference type="InterPro" id="IPR029000">
    <property type="entry name" value="Cyclophilin-like_dom_sf"/>
</dbReference>
<comment type="caution">
    <text evidence="5">The sequence shown here is derived from an EMBL/GenBank/DDBJ whole genome shotgun (WGS) entry which is preliminary data.</text>
</comment>
<dbReference type="SUPFAM" id="SSF50891">
    <property type="entry name" value="Cyclophilin-like"/>
    <property type="match status" value="1"/>
</dbReference>
<dbReference type="Pfam" id="PF02682">
    <property type="entry name" value="CT_C_D"/>
    <property type="match status" value="1"/>
</dbReference>
<keyword evidence="1" id="KW-0547">Nucleotide-binding</keyword>